<dbReference type="Proteomes" id="UP001168821">
    <property type="component" value="Unassembled WGS sequence"/>
</dbReference>
<keyword evidence="2" id="KW-1185">Reference proteome</keyword>
<evidence type="ECO:0000313" key="1">
    <source>
        <dbReference type="EMBL" id="KAJ3656836.1"/>
    </source>
</evidence>
<proteinExistence type="predicted"/>
<protein>
    <submittedName>
        <fullName evidence="1">Uncharacterized protein</fullName>
    </submittedName>
</protein>
<name>A0AA38IK92_9CUCU</name>
<dbReference type="AlphaFoldDB" id="A0AA38IK92"/>
<evidence type="ECO:0000313" key="2">
    <source>
        <dbReference type="Proteomes" id="UP001168821"/>
    </source>
</evidence>
<reference evidence="1" key="1">
    <citation type="journal article" date="2023" name="G3 (Bethesda)">
        <title>Whole genome assemblies of Zophobas morio and Tenebrio molitor.</title>
        <authorList>
            <person name="Kaur S."/>
            <person name="Stinson S.A."/>
            <person name="diCenzo G.C."/>
        </authorList>
    </citation>
    <scope>NUCLEOTIDE SEQUENCE</scope>
    <source>
        <strain evidence="1">QUZm001</strain>
    </source>
</reference>
<accession>A0AA38IK92</accession>
<organism evidence="1 2">
    <name type="scientific">Zophobas morio</name>
    <dbReference type="NCBI Taxonomy" id="2755281"/>
    <lineage>
        <taxon>Eukaryota</taxon>
        <taxon>Metazoa</taxon>
        <taxon>Ecdysozoa</taxon>
        <taxon>Arthropoda</taxon>
        <taxon>Hexapoda</taxon>
        <taxon>Insecta</taxon>
        <taxon>Pterygota</taxon>
        <taxon>Neoptera</taxon>
        <taxon>Endopterygota</taxon>
        <taxon>Coleoptera</taxon>
        <taxon>Polyphaga</taxon>
        <taxon>Cucujiformia</taxon>
        <taxon>Tenebrionidae</taxon>
        <taxon>Zophobas</taxon>
    </lineage>
</organism>
<dbReference type="EMBL" id="JALNTZ010000004">
    <property type="protein sequence ID" value="KAJ3656836.1"/>
    <property type="molecule type" value="Genomic_DNA"/>
</dbReference>
<gene>
    <name evidence="1" type="ORF">Zmor_015881</name>
</gene>
<sequence length="199" mass="22312">MHPHNNTPSLSTCHFLEEFFSLITDLRITHPQIEFATPAYSQRQSDAPKLRNVFIKFCGILAFGHKSSVGDSHIDARPRTLPCAASTRMNVPITHDITSGSQRMYMHECCIANVTVDRTPALQPEVRLMHPQSTGDQLPYQLQPKEAAAEATDGGVTEKPKFASSDFMLLTWTLFGIRQGFLVRPFLFSPFTSDKPDTF</sequence>
<comment type="caution">
    <text evidence="1">The sequence shown here is derived from an EMBL/GenBank/DDBJ whole genome shotgun (WGS) entry which is preliminary data.</text>
</comment>